<dbReference type="EMBL" id="CP064781">
    <property type="protein sequence ID" value="QRJ62545.1"/>
    <property type="molecule type" value="Genomic_DNA"/>
</dbReference>
<dbReference type="RefSeq" id="WP_203386077.1">
    <property type="nucleotide sequence ID" value="NZ_CP064781.1"/>
</dbReference>
<evidence type="ECO:0000313" key="2">
    <source>
        <dbReference type="Proteomes" id="UP000663444"/>
    </source>
</evidence>
<accession>A0A974SMD0</accession>
<keyword evidence="2" id="KW-1185">Reference proteome</keyword>
<proteinExistence type="predicted"/>
<organism evidence="1 2">
    <name type="scientific">Azospira restricta</name>
    <dbReference type="NCBI Taxonomy" id="404405"/>
    <lineage>
        <taxon>Bacteria</taxon>
        <taxon>Pseudomonadati</taxon>
        <taxon>Pseudomonadota</taxon>
        <taxon>Betaproteobacteria</taxon>
        <taxon>Rhodocyclales</taxon>
        <taxon>Rhodocyclaceae</taxon>
        <taxon>Azospira</taxon>
    </lineage>
</organism>
<protein>
    <submittedName>
        <fullName evidence="1">Uncharacterized protein</fullName>
    </submittedName>
</protein>
<reference evidence="1" key="1">
    <citation type="submission" date="2020-11" db="EMBL/GenBank/DDBJ databases">
        <title>Azospira restricta DSM 18626 genome sequence.</title>
        <authorList>
            <person name="Moe W.M."/>
        </authorList>
    </citation>
    <scope>NUCLEOTIDE SEQUENCE</scope>
    <source>
        <strain evidence="1">DSM 18626</strain>
    </source>
</reference>
<dbReference type="Proteomes" id="UP000663444">
    <property type="component" value="Chromosome"/>
</dbReference>
<dbReference type="KEGG" id="ares:IWH25_12245"/>
<gene>
    <name evidence="1" type="ORF">IWH25_12245</name>
</gene>
<sequence>MSDNLENHFGHVARHAVAQTLLTGCMSKSLAFVAGVLQGKNGNGCAAALTGSERRIVELGFLTRERSEELFSRCRECRQALNDAASAWKKRDRRELDAKLRQFREAQRRMRREIVAIAD</sequence>
<dbReference type="AlphaFoldDB" id="A0A974SMD0"/>
<name>A0A974SMD0_9RHOO</name>
<evidence type="ECO:0000313" key="1">
    <source>
        <dbReference type="EMBL" id="QRJ62545.1"/>
    </source>
</evidence>